<reference evidence="1 2" key="1">
    <citation type="submission" date="2020-06" db="EMBL/GenBank/DDBJ databases">
        <title>REHAB project genomes.</title>
        <authorList>
            <person name="Shaw L.P."/>
        </authorList>
    </citation>
    <scope>NUCLEOTIDE SEQUENCE [LARGE SCALE GENOMIC DNA]</scope>
    <source>
        <strain evidence="1 2">RHB28-C13</strain>
    </source>
</reference>
<accession>A0A7W3EDD9</accession>
<dbReference type="PIRSF" id="PIRSF004729">
    <property type="entry name" value="MutL"/>
    <property type="match status" value="1"/>
</dbReference>
<dbReference type="InterPro" id="IPR006230">
    <property type="entry name" value="MutL"/>
</dbReference>
<protein>
    <submittedName>
        <fullName evidence="1">Glutamate mutase L</fullName>
    </submittedName>
</protein>
<dbReference type="EMBL" id="CP055675">
    <property type="protein sequence ID" value="QLN01195.1"/>
    <property type="molecule type" value="Genomic_DNA"/>
</dbReference>
<evidence type="ECO:0000313" key="1">
    <source>
        <dbReference type="EMBL" id="QLN01195.1"/>
    </source>
</evidence>
<dbReference type="Proteomes" id="UP000510927">
    <property type="component" value="Chromosome"/>
</dbReference>
<sequence length="462" mass="50887">MRTVSVDIGSTWTKAALFGREGDTLTLINHVITPTTPHHLAEGFFTCLNQLLNVCDARPLLHRGEINLKYSSSAKGGLAVAAMGLVPSITLETAKVTAWSAGAKITQHYAYKLNRHDIQALENTPPDIILFTGGTDGGETSYGLANARALAESNLDCAMIYAGNRDIQDDVQAILAHKELTIVENVLPDLDHPHPHAAREAICDIFLQRIVKGKGLDVIVNETGEKPMPTPWTVYELVKAISHYDSEWQEFMLIDMGGATTDVYSACSNSLTPDTVHHGVPEPFIKRTVEGDLGMRVSAMVVGESTRELVDIIFAGQTERKAAFYAYLRHLVTYPGYLPANSEEEEFDTLLAGLCVGYASERHAGRKKQVCTCVGNVDLQLGRDLTPVRKVIGSGGWLSRASHFDIHHWLKYRELDDDGRRILLPNQFTYYRDSSGLLPLLANVARLDPQLAARTSIHCLTR</sequence>
<proteinExistence type="predicted"/>
<dbReference type="Pfam" id="PF13941">
    <property type="entry name" value="MutL"/>
    <property type="match status" value="1"/>
</dbReference>
<name>A0A7W3EDD9_ESCFE</name>
<dbReference type="RefSeq" id="WP_181202691.1">
    <property type="nucleotide sequence ID" value="NZ_CP055675.1"/>
</dbReference>
<organism evidence="1 2">
    <name type="scientific">Escherichia fergusonii</name>
    <dbReference type="NCBI Taxonomy" id="564"/>
    <lineage>
        <taxon>Bacteria</taxon>
        <taxon>Pseudomonadati</taxon>
        <taxon>Pseudomonadota</taxon>
        <taxon>Gammaproteobacteria</taxon>
        <taxon>Enterobacterales</taxon>
        <taxon>Enterobacteriaceae</taxon>
        <taxon>Escherichia</taxon>
    </lineage>
</organism>
<gene>
    <name evidence="1" type="ORF">HVY52_15835</name>
</gene>
<dbReference type="NCBIfam" id="TIGR01319">
    <property type="entry name" value="glmL_fam"/>
    <property type="match status" value="1"/>
</dbReference>
<dbReference type="AlphaFoldDB" id="A0A7W3EDD9"/>
<dbReference type="NCBIfam" id="NF040745">
    <property type="entry name" value="accessory_GlmL"/>
    <property type="match status" value="1"/>
</dbReference>
<evidence type="ECO:0000313" key="2">
    <source>
        <dbReference type="Proteomes" id="UP000510927"/>
    </source>
</evidence>